<sequence>MSDVSGATTQTIGSEFNAFIKLLTAQIRNQDPLSPMDSTQFVDQLATFSTLEQQVASNTHLEGIASMIGGLHSSILAGQWLGETVAIDTSWAPYSGEGVDLVVDIPESTDETILKVRDADGNEIWSKTLDPEAGTYTWNGETSTGDQMAEDGVYQLEIQMYKDGELQRTTSPRLIGTVTGVTVDESGTLLLETSLDLTTEMANVEKYNR</sequence>
<evidence type="ECO:0000256" key="3">
    <source>
        <dbReference type="ARBA" id="ARBA00022795"/>
    </source>
</evidence>
<protein>
    <recommendedName>
        <fullName evidence="2 5">Basal-body rod modification protein FlgD</fullName>
    </recommendedName>
</protein>
<dbReference type="STRING" id="1280952.HJA_12940"/>
<dbReference type="EMBL" id="ARYJ01000008">
    <property type="protein sequence ID" value="KCZ87446.1"/>
    <property type="molecule type" value="Genomic_DNA"/>
</dbReference>
<dbReference type="GO" id="GO:0044781">
    <property type="term" value="P:bacterial-type flagellum organization"/>
    <property type="evidence" value="ECO:0007669"/>
    <property type="project" value="UniProtKB-UniRule"/>
</dbReference>
<dbReference type="eggNOG" id="COG1843">
    <property type="taxonomic scope" value="Bacteria"/>
</dbReference>
<dbReference type="Pfam" id="PF03963">
    <property type="entry name" value="FlgD"/>
    <property type="match status" value="1"/>
</dbReference>
<comment type="function">
    <text evidence="4 5">Required for flagellar hook formation. May act as a scaffolding protein.</text>
</comment>
<keyword evidence="8" id="KW-1185">Reference proteome</keyword>
<dbReference type="InterPro" id="IPR025965">
    <property type="entry name" value="FlgD/Vpr_Ig-like"/>
</dbReference>
<evidence type="ECO:0000259" key="6">
    <source>
        <dbReference type="Pfam" id="PF13860"/>
    </source>
</evidence>
<dbReference type="Pfam" id="PF13860">
    <property type="entry name" value="FlgD_ig"/>
    <property type="match status" value="1"/>
</dbReference>
<dbReference type="Gene3D" id="2.60.40.4070">
    <property type="match status" value="1"/>
</dbReference>
<accession>A0A059FA55</accession>
<evidence type="ECO:0000313" key="7">
    <source>
        <dbReference type="EMBL" id="KCZ87446.1"/>
    </source>
</evidence>
<evidence type="ECO:0000256" key="4">
    <source>
        <dbReference type="ARBA" id="ARBA00024746"/>
    </source>
</evidence>
<keyword evidence="3 5" id="KW-1005">Bacterial flagellum biogenesis</keyword>
<dbReference type="Proteomes" id="UP000024816">
    <property type="component" value="Unassembled WGS sequence"/>
</dbReference>
<comment type="caution">
    <text evidence="7">The sequence shown here is derived from an EMBL/GenBank/DDBJ whole genome shotgun (WGS) entry which is preliminary data.</text>
</comment>
<organism evidence="7 8">
    <name type="scientific">Hyphomonas jannaschiana VP2</name>
    <dbReference type="NCBI Taxonomy" id="1280952"/>
    <lineage>
        <taxon>Bacteria</taxon>
        <taxon>Pseudomonadati</taxon>
        <taxon>Pseudomonadota</taxon>
        <taxon>Alphaproteobacteria</taxon>
        <taxon>Hyphomonadales</taxon>
        <taxon>Hyphomonadaceae</taxon>
        <taxon>Hyphomonas</taxon>
    </lineage>
</organism>
<dbReference type="InterPro" id="IPR005648">
    <property type="entry name" value="FlgD"/>
</dbReference>
<dbReference type="PATRIC" id="fig|1280952.3.peg.2588"/>
<name>A0A059FA55_9PROT</name>
<proteinExistence type="inferred from homology"/>
<evidence type="ECO:0000256" key="1">
    <source>
        <dbReference type="ARBA" id="ARBA00010577"/>
    </source>
</evidence>
<dbReference type="AlphaFoldDB" id="A0A059FA55"/>
<feature type="domain" description="FlgD/Vpr Ig-like" evidence="6">
    <location>
        <begin position="101"/>
        <end position="162"/>
    </location>
</feature>
<gene>
    <name evidence="7" type="ORF">HJA_12940</name>
</gene>
<dbReference type="RefSeq" id="WP_051597672.1">
    <property type="nucleotide sequence ID" value="NZ_ARYJ01000008.1"/>
</dbReference>
<dbReference type="Gene3D" id="2.30.30.910">
    <property type="match status" value="1"/>
</dbReference>
<evidence type="ECO:0000313" key="8">
    <source>
        <dbReference type="Proteomes" id="UP000024816"/>
    </source>
</evidence>
<evidence type="ECO:0000256" key="5">
    <source>
        <dbReference type="RuleBase" id="RU362076"/>
    </source>
</evidence>
<evidence type="ECO:0000256" key="2">
    <source>
        <dbReference type="ARBA" id="ARBA00016013"/>
    </source>
</evidence>
<reference evidence="7 8" key="1">
    <citation type="journal article" date="2014" name="Antonie Van Leeuwenhoek">
        <title>Hyphomonas beringensis sp. nov. and Hyphomonas chukchiensis sp. nov., isolated from surface seawater of the Bering Sea and Chukchi Sea.</title>
        <authorList>
            <person name="Li C."/>
            <person name="Lai Q."/>
            <person name="Li G."/>
            <person name="Dong C."/>
            <person name="Wang J."/>
            <person name="Liao Y."/>
            <person name="Shao Z."/>
        </authorList>
    </citation>
    <scope>NUCLEOTIDE SEQUENCE [LARGE SCALE GENOMIC DNA]</scope>
    <source>
        <strain evidence="7 8">VP2</strain>
    </source>
</reference>
<dbReference type="OrthoDB" id="9785233at2"/>
<comment type="similarity">
    <text evidence="1 5">Belongs to the FlgD family.</text>
</comment>